<organism evidence="2">
    <name type="scientific">bioreactor metagenome</name>
    <dbReference type="NCBI Taxonomy" id="1076179"/>
    <lineage>
        <taxon>unclassified sequences</taxon>
        <taxon>metagenomes</taxon>
        <taxon>ecological metagenomes</taxon>
    </lineage>
</organism>
<proteinExistence type="predicted"/>
<evidence type="ECO:0000256" key="1">
    <source>
        <dbReference type="SAM" id="MobiDB-lite"/>
    </source>
</evidence>
<protein>
    <submittedName>
        <fullName evidence="2">Uncharacterized protein</fullName>
    </submittedName>
</protein>
<gene>
    <name evidence="2" type="ORF">SDC9_96282</name>
</gene>
<name>A0A645A8U5_9ZZZZ</name>
<dbReference type="EMBL" id="VSSQ01012575">
    <property type="protein sequence ID" value="MPM49552.1"/>
    <property type="molecule type" value="Genomic_DNA"/>
</dbReference>
<feature type="region of interest" description="Disordered" evidence="1">
    <location>
        <begin position="41"/>
        <end position="70"/>
    </location>
</feature>
<evidence type="ECO:0000313" key="2">
    <source>
        <dbReference type="EMBL" id="MPM49552.1"/>
    </source>
</evidence>
<sequence>MVNGALFHGVPVEILPGPPGRGQKARNRQKLPCIQSAAPVRPVQSLPHRLEPGKGRTAPQPDHLTGRVGLVQKPQDLLRLRLRRQGQGAALCLVTDGLSRQQCQYLGQLQRPHGFFK</sequence>
<accession>A0A645A8U5</accession>
<reference evidence="2" key="1">
    <citation type="submission" date="2019-08" db="EMBL/GenBank/DDBJ databases">
        <authorList>
            <person name="Kucharzyk K."/>
            <person name="Murdoch R.W."/>
            <person name="Higgins S."/>
            <person name="Loffler F."/>
        </authorList>
    </citation>
    <scope>NUCLEOTIDE SEQUENCE</scope>
</reference>
<comment type="caution">
    <text evidence="2">The sequence shown here is derived from an EMBL/GenBank/DDBJ whole genome shotgun (WGS) entry which is preliminary data.</text>
</comment>
<dbReference type="AlphaFoldDB" id="A0A645A8U5"/>